<dbReference type="Proteomes" id="UP000680865">
    <property type="component" value="Unassembled WGS sequence"/>
</dbReference>
<evidence type="ECO:0000256" key="2">
    <source>
        <dbReference type="PIRSR" id="PIRSR603542-1"/>
    </source>
</evidence>
<accession>A0A919W663</accession>
<evidence type="ECO:0000256" key="3">
    <source>
        <dbReference type="PIRSR" id="PIRSR603542-2"/>
    </source>
</evidence>
<gene>
    <name evidence="6" type="ORF">Aco04nite_81240</name>
</gene>
<feature type="binding site" evidence="2">
    <location>
        <position position="163"/>
    </location>
    <ligand>
        <name>CoA</name>
        <dbReference type="ChEBI" id="CHEBI:57287"/>
    </ligand>
</feature>
<proteinExistence type="predicted"/>
<feature type="binding site" evidence="2">
    <location>
        <begin position="84"/>
        <end position="85"/>
    </location>
    <ligand>
        <name>CoA</name>
        <dbReference type="ChEBI" id="CHEBI:57287"/>
    </ligand>
</feature>
<dbReference type="GO" id="GO:0009366">
    <property type="term" value="C:enterobactin synthetase complex"/>
    <property type="evidence" value="ECO:0007669"/>
    <property type="project" value="InterPro"/>
</dbReference>
<dbReference type="PANTHER" id="PTHR38096:SF1">
    <property type="entry name" value="ENTEROBACTIN SYNTHASE COMPONENT D"/>
    <property type="match status" value="1"/>
</dbReference>
<dbReference type="SUPFAM" id="SSF56214">
    <property type="entry name" value="4'-phosphopantetheinyl transferase"/>
    <property type="match status" value="1"/>
</dbReference>
<evidence type="ECO:0000256" key="1">
    <source>
        <dbReference type="ARBA" id="ARBA00022679"/>
    </source>
</evidence>
<name>A0A919W663_9ACTN</name>
<dbReference type="Pfam" id="PF01648">
    <property type="entry name" value="ACPS"/>
    <property type="match status" value="1"/>
</dbReference>
<dbReference type="GO" id="GO:0000287">
    <property type="term" value="F:magnesium ion binding"/>
    <property type="evidence" value="ECO:0007669"/>
    <property type="project" value="InterPro"/>
</dbReference>
<feature type="binding site" evidence="2">
    <location>
        <position position="40"/>
    </location>
    <ligand>
        <name>CoA</name>
        <dbReference type="ChEBI" id="CHEBI:57287"/>
    </ligand>
</feature>
<feature type="domain" description="4'-phosphopantetheinyl transferase" evidence="4">
    <location>
        <begin position="102"/>
        <end position="185"/>
    </location>
</feature>
<feature type="binding site" evidence="2">
    <location>
        <position position="48"/>
    </location>
    <ligand>
        <name>CoA</name>
        <dbReference type="ChEBI" id="CHEBI:57287"/>
    </ligand>
</feature>
<feature type="binding site" evidence="3">
    <location>
        <position position="108"/>
    </location>
    <ligand>
        <name>Mg(2+)</name>
        <dbReference type="ChEBI" id="CHEBI:18420"/>
    </ligand>
</feature>
<reference evidence="6" key="1">
    <citation type="submission" date="2021-03" db="EMBL/GenBank/DDBJ databases">
        <title>Whole genome shotgun sequence of Actinoplanes consettensis NBRC 14913.</title>
        <authorList>
            <person name="Komaki H."/>
            <person name="Tamura T."/>
        </authorList>
    </citation>
    <scope>NUCLEOTIDE SEQUENCE</scope>
    <source>
        <strain evidence="6">NBRC 14913</strain>
    </source>
</reference>
<dbReference type="InterPro" id="IPR003542">
    <property type="entry name" value="Enbac_synth_compD-like"/>
</dbReference>
<dbReference type="Pfam" id="PF17837">
    <property type="entry name" value="4PPT_N"/>
    <property type="match status" value="1"/>
</dbReference>
<keyword evidence="3" id="KW-0460">Magnesium</keyword>
<feature type="binding site" evidence="2">
    <location>
        <position position="106"/>
    </location>
    <ligand>
        <name>CoA</name>
        <dbReference type="ChEBI" id="CHEBI:57287"/>
    </ligand>
</feature>
<dbReference type="InterPro" id="IPR037143">
    <property type="entry name" value="4-PPantetheinyl_Trfase_dom_sf"/>
</dbReference>
<feature type="binding site" evidence="3">
    <location>
        <position position="107"/>
    </location>
    <ligand>
        <name>Mg(2+)</name>
        <dbReference type="ChEBI" id="CHEBI:18420"/>
    </ligand>
</feature>
<comment type="cofactor">
    <cofactor evidence="3">
        <name>Mg(2+)</name>
        <dbReference type="ChEBI" id="CHEBI:18420"/>
    </cofactor>
</comment>
<feature type="binding site" evidence="3">
    <location>
        <position position="106"/>
    </location>
    <ligand>
        <name>Mg(2+)</name>
        <dbReference type="ChEBI" id="CHEBI:18420"/>
    </ligand>
</feature>
<organism evidence="6 7">
    <name type="scientific">Winogradskya consettensis</name>
    <dbReference type="NCBI Taxonomy" id="113560"/>
    <lineage>
        <taxon>Bacteria</taxon>
        <taxon>Bacillati</taxon>
        <taxon>Actinomycetota</taxon>
        <taxon>Actinomycetes</taxon>
        <taxon>Micromonosporales</taxon>
        <taxon>Micromonosporaceae</taxon>
        <taxon>Winogradskya</taxon>
    </lineage>
</organism>
<dbReference type="GO" id="GO:0008897">
    <property type="term" value="F:holo-[acyl-carrier-protein] synthase activity"/>
    <property type="evidence" value="ECO:0007669"/>
    <property type="project" value="InterPro"/>
</dbReference>
<dbReference type="GO" id="GO:0005886">
    <property type="term" value="C:plasma membrane"/>
    <property type="evidence" value="ECO:0007669"/>
    <property type="project" value="TreeGrafter"/>
</dbReference>
<keyword evidence="1 6" id="KW-0808">Transferase</keyword>
<feature type="domain" description="4'-phosphopantetheinyl transferase N-terminal" evidence="5">
    <location>
        <begin position="28"/>
        <end position="95"/>
    </location>
</feature>
<keyword evidence="7" id="KW-1185">Reference proteome</keyword>
<feature type="binding site" evidence="2">
    <location>
        <position position="149"/>
    </location>
    <ligand>
        <name>CoA</name>
        <dbReference type="ChEBI" id="CHEBI:57287"/>
    </ligand>
</feature>
<dbReference type="RefSeq" id="WP_213002506.1">
    <property type="nucleotide sequence ID" value="NZ_BAAATW010000002.1"/>
</dbReference>
<comment type="caution">
    <text evidence="6">The sequence shown here is derived from an EMBL/GenBank/DDBJ whole genome shotgun (WGS) entry which is preliminary data.</text>
</comment>
<feature type="binding site" evidence="2">
    <location>
        <position position="153"/>
    </location>
    <ligand>
        <name>CoA</name>
        <dbReference type="ChEBI" id="CHEBI:57287"/>
    </ligand>
</feature>
<evidence type="ECO:0000259" key="4">
    <source>
        <dbReference type="Pfam" id="PF01648"/>
    </source>
</evidence>
<dbReference type="EMBL" id="BOQP01000051">
    <property type="protein sequence ID" value="GIM82384.1"/>
    <property type="molecule type" value="Genomic_DNA"/>
</dbReference>
<dbReference type="AlphaFoldDB" id="A0A919W663"/>
<evidence type="ECO:0000313" key="6">
    <source>
        <dbReference type="EMBL" id="GIM82384.1"/>
    </source>
</evidence>
<dbReference type="PANTHER" id="PTHR38096">
    <property type="entry name" value="ENTEROBACTIN SYNTHASE COMPONENT D"/>
    <property type="match status" value="1"/>
</dbReference>
<dbReference type="PRINTS" id="PR01399">
    <property type="entry name" value="ENTSNTHTASED"/>
</dbReference>
<keyword evidence="3" id="KW-0479">Metal-binding</keyword>
<evidence type="ECO:0000313" key="7">
    <source>
        <dbReference type="Proteomes" id="UP000680865"/>
    </source>
</evidence>
<sequence>MTGLQALLPSSVVCVETTTDRDIELYPQERAAIERAVPKRQAEFTTARWCVRQALSRLGLPAAAVVPQERGAPGWPPPVVGSITHCPGFRAAALALRADVLSVGIDAEPNEPLPVGVYEAVSCARERADRVRLGHLGVAWDRLLFSAKESVYKAWYPITHRSLDFTDVVVRIEPDGTFEARQLVAPARVNGTTLSGFSGRWAARGGLIVTAVVV</sequence>
<protein>
    <submittedName>
        <fullName evidence="6">4'-phosphopantetheinyl transferase</fullName>
    </submittedName>
</protein>
<dbReference type="Gene3D" id="3.90.470.20">
    <property type="entry name" value="4'-phosphopantetheinyl transferase domain"/>
    <property type="match status" value="1"/>
</dbReference>
<dbReference type="InterPro" id="IPR008278">
    <property type="entry name" value="4-PPantetheinyl_Trfase_dom"/>
</dbReference>
<dbReference type="InterPro" id="IPR041354">
    <property type="entry name" value="4PPT_N"/>
</dbReference>
<evidence type="ECO:0000259" key="5">
    <source>
        <dbReference type="Pfam" id="PF17837"/>
    </source>
</evidence>
<dbReference type="GO" id="GO:0009239">
    <property type="term" value="P:enterobactin biosynthetic process"/>
    <property type="evidence" value="ECO:0007669"/>
    <property type="project" value="InterPro"/>
</dbReference>